<feature type="region of interest" description="Disordered" evidence="1">
    <location>
        <begin position="128"/>
        <end position="154"/>
    </location>
</feature>
<dbReference type="EMBL" id="CH933806">
    <property type="protein sequence ID" value="KRG00563.1"/>
    <property type="molecule type" value="Genomic_DNA"/>
</dbReference>
<accession>A0A0Q9X9H4</accession>
<sequence length="154" mass="16125">MATSQEPALNVRADGHEAPTQSNGMKRTRCHSNGNGNGRGRGSGSHLGCEREPPWSGHAGMLASHRHSPAAAAIVKFCNVTEISVPEKCCFCLCGAFEALPGRVAAAATLAASAKQVRLRCARTATSSDIGRNGDGNRDDGSDVFELDIRARPP</sequence>
<dbReference type="KEGG" id="dmo:Dmoj_GI25645"/>
<keyword evidence="3" id="KW-1185">Reference proteome</keyword>
<evidence type="ECO:0000256" key="1">
    <source>
        <dbReference type="SAM" id="MobiDB-lite"/>
    </source>
</evidence>
<dbReference type="InParanoid" id="A0A0Q9X9H4"/>
<dbReference type="Proteomes" id="UP000009192">
    <property type="component" value="Unassembled WGS sequence"/>
</dbReference>
<reference evidence="2 3" key="1">
    <citation type="journal article" date="2007" name="Nature">
        <title>Evolution of genes and genomes on the Drosophila phylogeny.</title>
        <authorList>
            <consortium name="Drosophila 12 Genomes Consortium"/>
            <person name="Clark A.G."/>
            <person name="Eisen M.B."/>
            <person name="Smith D.R."/>
            <person name="Bergman C.M."/>
            <person name="Oliver B."/>
            <person name="Markow T.A."/>
            <person name="Kaufman T.C."/>
            <person name="Kellis M."/>
            <person name="Gelbart W."/>
            <person name="Iyer V.N."/>
            <person name="Pollard D.A."/>
            <person name="Sackton T.B."/>
            <person name="Larracuente A.M."/>
            <person name="Singh N.D."/>
            <person name="Abad J.P."/>
            <person name="Abt D.N."/>
            <person name="Adryan B."/>
            <person name="Aguade M."/>
            <person name="Akashi H."/>
            <person name="Anderson W.W."/>
            <person name="Aquadro C.F."/>
            <person name="Ardell D.H."/>
            <person name="Arguello R."/>
            <person name="Artieri C.G."/>
            <person name="Barbash D.A."/>
            <person name="Barker D."/>
            <person name="Barsanti P."/>
            <person name="Batterham P."/>
            <person name="Batzoglou S."/>
            <person name="Begun D."/>
            <person name="Bhutkar A."/>
            <person name="Blanco E."/>
            <person name="Bosak S.A."/>
            <person name="Bradley R.K."/>
            <person name="Brand A.D."/>
            <person name="Brent M.R."/>
            <person name="Brooks A.N."/>
            <person name="Brown R.H."/>
            <person name="Butlin R.K."/>
            <person name="Caggese C."/>
            <person name="Calvi B.R."/>
            <person name="Bernardo de Carvalho A."/>
            <person name="Caspi A."/>
            <person name="Castrezana S."/>
            <person name="Celniker S.E."/>
            <person name="Chang J.L."/>
            <person name="Chapple C."/>
            <person name="Chatterji S."/>
            <person name="Chinwalla A."/>
            <person name="Civetta A."/>
            <person name="Clifton S.W."/>
            <person name="Comeron J.M."/>
            <person name="Costello J.C."/>
            <person name="Coyne J.A."/>
            <person name="Daub J."/>
            <person name="David R.G."/>
            <person name="Delcher A.L."/>
            <person name="Delehaunty K."/>
            <person name="Do C.B."/>
            <person name="Ebling H."/>
            <person name="Edwards K."/>
            <person name="Eickbush T."/>
            <person name="Evans J.D."/>
            <person name="Filipski A."/>
            <person name="Findeiss S."/>
            <person name="Freyhult E."/>
            <person name="Fulton L."/>
            <person name="Fulton R."/>
            <person name="Garcia A.C."/>
            <person name="Gardiner A."/>
            <person name="Garfield D.A."/>
            <person name="Garvin B.E."/>
            <person name="Gibson G."/>
            <person name="Gilbert D."/>
            <person name="Gnerre S."/>
            <person name="Godfrey J."/>
            <person name="Good R."/>
            <person name="Gotea V."/>
            <person name="Gravely B."/>
            <person name="Greenberg A.J."/>
            <person name="Griffiths-Jones S."/>
            <person name="Gross S."/>
            <person name="Guigo R."/>
            <person name="Gustafson E.A."/>
            <person name="Haerty W."/>
            <person name="Hahn M.W."/>
            <person name="Halligan D.L."/>
            <person name="Halpern A.L."/>
            <person name="Halter G.M."/>
            <person name="Han M.V."/>
            <person name="Heger A."/>
            <person name="Hillier L."/>
            <person name="Hinrichs A.S."/>
            <person name="Holmes I."/>
            <person name="Hoskins R.A."/>
            <person name="Hubisz M.J."/>
            <person name="Hultmark D."/>
            <person name="Huntley M.A."/>
            <person name="Jaffe D.B."/>
            <person name="Jagadeeshan S."/>
            <person name="Jeck W.R."/>
            <person name="Johnson J."/>
            <person name="Jones C.D."/>
            <person name="Jordan W.C."/>
            <person name="Karpen G.H."/>
            <person name="Kataoka E."/>
            <person name="Keightley P.D."/>
            <person name="Kheradpour P."/>
            <person name="Kirkness E.F."/>
            <person name="Koerich L.B."/>
            <person name="Kristiansen K."/>
            <person name="Kudrna D."/>
            <person name="Kulathinal R.J."/>
            <person name="Kumar S."/>
            <person name="Kwok R."/>
            <person name="Lander E."/>
            <person name="Langley C.H."/>
            <person name="Lapoint R."/>
            <person name="Lazzaro B.P."/>
            <person name="Lee S.J."/>
            <person name="Levesque L."/>
            <person name="Li R."/>
            <person name="Lin C.F."/>
            <person name="Lin M.F."/>
            <person name="Lindblad-Toh K."/>
            <person name="Llopart A."/>
            <person name="Long M."/>
            <person name="Low L."/>
            <person name="Lozovsky E."/>
            <person name="Lu J."/>
            <person name="Luo M."/>
            <person name="Machado C.A."/>
            <person name="Makalowski W."/>
            <person name="Marzo M."/>
            <person name="Matsuda M."/>
            <person name="Matzkin L."/>
            <person name="McAllister B."/>
            <person name="McBride C.S."/>
            <person name="McKernan B."/>
            <person name="McKernan K."/>
            <person name="Mendez-Lago M."/>
            <person name="Minx P."/>
            <person name="Mollenhauer M.U."/>
            <person name="Montooth K."/>
            <person name="Mount S.M."/>
            <person name="Mu X."/>
            <person name="Myers E."/>
            <person name="Negre B."/>
            <person name="Newfeld S."/>
            <person name="Nielsen R."/>
            <person name="Noor M.A."/>
            <person name="O'Grady P."/>
            <person name="Pachter L."/>
            <person name="Papaceit M."/>
            <person name="Parisi M.J."/>
            <person name="Parisi M."/>
            <person name="Parts L."/>
            <person name="Pedersen J.S."/>
            <person name="Pesole G."/>
            <person name="Phillippy A.M."/>
            <person name="Ponting C.P."/>
            <person name="Pop M."/>
            <person name="Porcelli D."/>
            <person name="Powell J.R."/>
            <person name="Prohaska S."/>
            <person name="Pruitt K."/>
            <person name="Puig M."/>
            <person name="Quesneville H."/>
            <person name="Ram K.R."/>
            <person name="Rand D."/>
            <person name="Rasmussen M.D."/>
            <person name="Reed L.K."/>
            <person name="Reenan R."/>
            <person name="Reily A."/>
            <person name="Remington K.A."/>
            <person name="Rieger T.T."/>
            <person name="Ritchie M.G."/>
            <person name="Robin C."/>
            <person name="Rogers Y.H."/>
            <person name="Rohde C."/>
            <person name="Rozas J."/>
            <person name="Rubenfield M.J."/>
            <person name="Ruiz A."/>
            <person name="Russo S."/>
            <person name="Salzberg S.L."/>
            <person name="Sanchez-Gracia A."/>
            <person name="Saranga D.J."/>
            <person name="Sato H."/>
            <person name="Schaeffer S.W."/>
            <person name="Schatz M.C."/>
            <person name="Schlenke T."/>
            <person name="Schwartz R."/>
            <person name="Segarra C."/>
            <person name="Singh R.S."/>
            <person name="Sirot L."/>
            <person name="Sirota M."/>
            <person name="Sisneros N.B."/>
            <person name="Smith C.D."/>
            <person name="Smith T.F."/>
            <person name="Spieth J."/>
            <person name="Stage D.E."/>
            <person name="Stark A."/>
            <person name="Stephan W."/>
            <person name="Strausberg R.L."/>
            <person name="Strempel S."/>
            <person name="Sturgill D."/>
            <person name="Sutton G."/>
            <person name="Sutton G.G."/>
            <person name="Tao W."/>
            <person name="Teichmann S."/>
            <person name="Tobari Y.N."/>
            <person name="Tomimura Y."/>
            <person name="Tsolas J.M."/>
            <person name="Valente V.L."/>
            <person name="Venter E."/>
            <person name="Venter J.C."/>
            <person name="Vicario S."/>
            <person name="Vieira F.G."/>
            <person name="Vilella A.J."/>
            <person name="Villasante A."/>
            <person name="Walenz B."/>
            <person name="Wang J."/>
            <person name="Wasserman M."/>
            <person name="Watts T."/>
            <person name="Wilson D."/>
            <person name="Wilson R.K."/>
            <person name="Wing R.A."/>
            <person name="Wolfner M.F."/>
            <person name="Wong A."/>
            <person name="Wong G.K."/>
            <person name="Wu C.I."/>
            <person name="Wu G."/>
            <person name="Yamamoto D."/>
            <person name="Yang H.P."/>
            <person name="Yang S.P."/>
            <person name="Yorke J.A."/>
            <person name="Yoshida K."/>
            <person name="Zdobnov E."/>
            <person name="Zhang P."/>
            <person name="Zhang Y."/>
            <person name="Zimin A.V."/>
            <person name="Baldwin J."/>
            <person name="Abdouelleil A."/>
            <person name="Abdulkadir J."/>
            <person name="Abebe A."/>
            <person name="Abera B."/>
            <person name="Abreu J."/>
            <person name="Acer S.C."/>
            <person name="Aftuck L."/>
            <person name="Alexander A."/>
            <person name="An P."/>
            <person name="Anderson E."/>
            <person name="Anderson S."/>
            <person name="Arachi H."/>
            <person name="Azer M."/>
            <person name="Bachantsang P."/>
            <person name="Barry A."/>
            <person name="Bayul T."/>
            <person name="Berlin A."/>
            <person name="Bessette D."/>
            <person name="Bloom T."/>
            <person name="Blye J."/>
            <person name="Boguslavskiy L."/>
            <person name="Bonnet C."/>
            <person name="Boukhgalter B."/>
            <person name="Bourzgui I."/>
            <person name="Brown A."/>
            <person name="Cahill P."/>
            <person name="Channer S."/>
            <person name="Cheshatsang Y."/>
            <person name="Chuda L."/>
            <person name="Citroen M."/>
            <person name="Collymore A."/>
            <person name="Cooke P."/>
            <person name="Costello M."/>
            <person name="D'Aco K."/>
            <person name="Daza R."/>
            <person name="De Haan G."/>
            <person name="DeGray S."/>
            <person name="DeMaso C."/>
            <person name="Dhargay N."/>
            <person name="Dooley K."/>
            <person name="Dooley E."/>
            <person name="Doricent M."/>
            <person name="Dorje P."/>
            <person name="Dorjee K."/>
            <person name="Dupes A."/>
            <person name="Elong R."/>
            <person name="Falk J."/>
            <person name="Farina A."/>
            <person name="Faro S."/>
            <person name="Ferguson D."/>
            <person name="Fisher S."/>
            <person name="Foley C.D."/>
            <person name="Franke A."/>
            <person name="Friedrich D."/>
            <person name="Gadbois L."/>
            <person name="Gearin G."/>
            <person name="Gearin C.R."/>
            <person name="Giannoukos G."/>
            <person name="Goode T."/>
            <person name="Graham J."/>
            <person name="Grandbois E."/>
            <person name="Grewal S."/>
            <person name="Gyaltsen K."/>
            <person name="Hafez N."/>
            <person name="Hagos B."/>
            <person name="Hall J."/>
            <person name="Henson C."/>
            <person name="Hollinger A."/>
            <person name="Honan T."/>
            <person name="Huard M.D."/>
            <person name="Hughes L."/>
            <person name="Hurhula B."/>
            <person name="Husby M.E."/>
            <person name="Kamat A."/>
            <person name="Kanga B."/>
            <person name="Kashin S."/>
            <person name="Khazanovich D."/>
            <person name="Kisner P."/>
            <person name="Lance K."/>
            <person name="Lara M."/>
            <person name="Lee W."/>
            <person name="Lennon N."/>
            <person name="Letendre F."/>
            <person name="LeVine R."/>
            <person name="Lipovsky A."/>
            <person name="Liu X."/>
            <person name="Liu J."/>
            <person name="Liu S."/>
            <person name="Lokyitsang T."/>
            <person name="Lokyitsang Y."/>
            <person name="Lubonja R."/>
            <person name="Lui A."/>
            <person name="MacDonald P."/>
            <person name="Magnisalis V."/>
            <person name="Maru K."/>
            <person name="Matthews C."/>
            <person name="McCusker W."/>
            <person name="McDonough S."/>
            <person name="Mehta T."/>
            <person name="Meldrim J."/>
            <person name="Meneus L."/>
            <person name="Mihai O."/>
            <person name="Mihalev A."/>
            <person name="Mihova T."/>
            <person name="Mittelman R."/>
            <person name="Mlenga V."/>
            <person name="Montmayeur A."/>
            <person name="Mulrain L."/>
            <person name="Navidi A."/>
            <person name="Naylor J."/>
            <person name="Negash T."/>
            <person name="Nguyen T."/>
            <person name="Nguyen N."/>
            <person name="Nicol R."/>
            <person name="Norbu C."/>
            <person name="Norbu N."/>
            <person name="Novod N."/>
            <person name="O'Neill B."/>
            <person name="Osman S."/>
            <person name="Markiewicz E."/>
            <person name="Oyono O.L."/>
            <person name="Patti C."/>
            <person name="Phunkhang P."/>
            <person name="Pierre F."/>
            <person name="Priest M."/>
            <person name="Raghuraman S."/>
            <person name="Rege F."/>
            <person name="Reyes R."/>
            <person name="Rise C."/>
            <person name="Rogov P."/>
            <person name="Ross K."/>
            <person name="Ryan E."/>
            <person name="Settipalli S."/>
            <person name="Shea T."/>
            <person name="Sherpa N."/>
            <person name="Shi L."/>
            <person name="Shih D."/>
            <person name="Sparrow T."/>
            <person name="Spaulding J."/>
            <person name="Stalker J."/>
            <person name="Stange-Thomann N."/>
            <person name="Stavropoulos S."/>
            <person name="Stone C."/>
            <person name="Strader C."/>
            <person name="Tesfaye S."/>
            <person name="Thomson T."/>
            <person name="Thoulutsang Y."/>
            <person name="Thoulutsang D."/>
            <person name="Topham K."/>
            <person name="Topping I."/>
            <person name="Tsamla T."/>
            <person name="Vassiliev H."/>
            <person name="Vo A."/>
            <person name="Wangchuk T."/>
            <person name="Wangdi T."/>
            <person name="Weiand M."/>
            <person name="Wilkinson J."/>
            <person name="Wilson A."/>
            <person name="Yadav S."/>
            <person name="Young G."/>
            <person name="Yu Q."/>
            <person name="Zembek L."/>
            <person name="Zhong D."/>
            <person name="Zimmer A."/>
            <person name="Zwirko Z."/>
            <person name="Jaffe D.B."/>
            <person name="Alvarez P."/>
            <person name="Brockman W."/>
            <person name="Butler J."/>
            <person name="Chin C."/>
            <person name="Gnerre S."/>
            <person name="Grabherr M."/>
            <person name="Kleber M."/>
            <person name="Mauceli E."/>
            <person name="MacCallum I."/>
        </authorList>
    </citation>
    <scope>NUCLEOTIDE SEQUENCE [LARGE SCALE GENOMIC DNA]</scope>
    <source>
        <strain evidence="3">Tucson 15081-1352.22</strain>
    </source>
</reference>
<evidence type="ECO:0000313" key="2">
    <source>
        <dbReference type="EMBL" id="KRG00563.1"/>
    </source>
</evidence>
<dbReference type="AlphaFoldDB" id="A0A0Q9X9H4"/>
<feature type="compositionally biased region" description="Gly residues" evidence="1">
    <location>
        <begin position="35"/>
        <end position="45"/>
    </location>
</feature>
<gene>
    <name evidence="2" type="primary">Dmoj\GI25645</name>
    <name evidence="2" type="ORF">Dmoj_GI25645</name>
</gene>
<feature type="region of interest" description="Disordered" evidence="1">
    <location>
        <begin position="1"/>
        <end position="61"/>
    </location>
</feature>
<organism evidence="2 3">
    <name type="scientific">Drosophila mojavensis</name>
    <name type="common">Fruit fly</name>
    <dbReference type="NCBI Taxonomy" id="7230"/>
    <lineage>
        <taxon>Eukaryota</taxon>
        <taxon>Metazoa</taxon>
        <taxon>Ecdysozoa</taxon>
        <taxon>Arthropoda</taxon>
        <taxon>Hexapoda</taxon>
        <taxon>Insecta</taxon>
        <taxon>Pterygota</taxon>
        <taxon>Neoptera</taxon>
        <taxon>Endopterygota</taxon>
        <taxon>Diptera</taxon>
        <taxon>Brachycera</taxon>
        <taxon>Muscomorpha</taxon>
        <taxon>Ephydroidea</taxon>
        <taxon>Drosophilidae</taxon>
        <taxon>Drosophila</taxon>
    </lineage>
</organism>
<feature type="compositionally biased region" description="Basic and acidic residues" evidence="1">
    <location>
        <begin position="135"/>
        <end position="154"/>
    </location>
</feature>
<protein>
    <submittedName>
        <fullName evidence="2">Uncharacterized protein</fullName>
    </submittedName>
</protein>
<name>A0A0Q9X9H4_DROMO</name>
<proteinExistence type="predicted"/>
<evidence type="ECO:0000313" key="3">
    <source>
        <dbReference type="Proteomes" id="UP000009192"/>
    </source>
</evidence>
<dbReference type="OrthoDB" id="10630327at2759"/>